<dbReference type="Proteomes" id="UP000664203">
    <property type="component" value="Unassembled WGS sequence"/>
</dbReference>
<sequence length="90" mass="10456">MSAFSSLNFSCCGLGDETVIESLISEEPYCRRCFRLMDRAVEEQYELLRAQIREEGLRLKWPGLELVKALDALRRAEEEELRTLREQCGV</sequence>
<dbReference type="EMBL" id="CAJPDR010000274">
    <property type="protein sequence ID" value="CAF9929855.1"/>
    <property type="molecule type" value="Genomic_DNA"/>
</dbReference>
<dbReference type="AlphaFoldDB" id="A0A8H3IVJ7"/>
<name>A0A8H3IVJ7_9LECA</name>
<keyword evidence="2" id="KW-1185">Reference proteome</keyword>
<evidence type="ECO:0000313" key="2">
    <source>
        <dbReference type="Proteomes" id="UP000664203"/>
    </source>
</evidence>
<gene>
    <name evidence="1" type="ORF">ALECFALPRED_004468</name>
</gene>
<proteinExistence type="predicted"/>
<evidence type="ECO:0000313" key="1">
    <source>
        <dbReference type="EMBL" id="CAF9929855.1"/>
    </source>
</evidence>
<comment type="caution">
    <text evidence="1">The sequence shown here is derived from an EMBL/GenBank/DDBJ whole genome shotgun (WGS) entry which is preliminary data.</text>
</comment>
<protein>
    <submittedName>
        <fullName evidence="1">Uncharacterized protein</fullName>
    </submittedName>
</protein>
<accession>A0A8H3IVJ7</accession>
<organism evidence="1 2">
    <name type="scientific">Alectoria fallacina</name>
    <dbReference type="NCBI Taxonomy" id="1903189"/>
    <lineage>
        <taxon>Eukaryota</taxon>
        <taxon>Fungi</taxon>
        <taxon>Dikarya</taxon>
        <taxon>Ascomycota</taxon>
        <taxon>Pezizomycotina</taxon>
        <taxon>Lecanoromycetes</taxon>
        <taxon>OSLEUM clade</taxon>
        <taxon>Lecanoromycetidae</taxon>
        <taxon>Lecanorales</taxon>
        <taxon>Lecanorineae</taxon>
        <taxon>Parmeliaceae</taxon>
        <taxon>Alectoria</taxon>
    </lineage>
</organism>
<reference evidence="1" key="1">
    <citation type="submission" date="2021-03" db="EMBL/GenBank/DDBJ databases">
        <authorList>
            <person name="Tagirdzhanova G."/>
        </authorList>
    </citation>
    <scope>NUCLEOTIDE SEQUENCE</scope>
</reference>